<feature type="coiled-coil region" evidence="1">
    <location>
        <begin position="147"/>
        <end position="181"/>
    </location>
</feature>
<evidence type="ECO:0000313" key="2">
    <source>
        <dbReference type="EMBL" id="RKI91288.1"/>
    </source>
</evidence>
<name>A0A3A9AJ06_9FIRM</name>
<keyword evidence="1" id="KW-0175">Coiled coil</keyword>
<dbReference type="Proteomes" id="UP000280696">
    <property type="component" value="Unassembled WGS sequence"/>
</dbReference>
<comment type="caution">
    <text evidence="2">The sequence shown here is derived from an EMBL/GenBank/DDBJ whole genome shotgun (WGS) entry which is preliminary data.</text>
</comment>
<dbReference type="RefSeq" id="WP_120469424.1">
    <property type="nucleotide sequence ID" value="NZ_RAYQ01000010.1"/>
</dbReference>
<evidence type="ECO:0000313" key="3">
    <source>
        <dbReference type="Proteomes" id="UP000280696"/>
    </source>
</evidence>
<sequence>MSMRIGLNNSNVKVIKLRNATGSSAGSVRISSPEKKKLKRLNYNFKQISSQILLTKTSGGANRIKIKARQKAAMLQGKLTNNNSEYDSRELRMALNHALKMERIAKKRAKHLKQEEQAKRNGSDLIDEIIDEEELLALENSEDTDASELANLTREEMEELMEELNRLMEESMEELQDETGLEDLAGELTDFSYEEMSPEDLERMKKKHRAEELKDIVEADMKYLKAMIDKMIHDQQESAGSVSLQLSGMEVPVDIPEAPIPVEGGNVDVTL</sequence>
<gene>
    <name evidence="2" type="ORF">D7V94_10270</name>
</gene>
<protein>
    <submittedName>
        <fullName evidence="2">Uncharacterized protein</fullName>
    </submittedName>
</protein>
<dbReference type="AlphaFoldDB" id="A0A3A9AJ06"/>
<proteinExistence type="predicted"/>
<reference evidence="2 3" key="1">
    <citation type="submission" date="2018-09" db="EMBL/GenBank/DDBJ databases">
        <title>Murine metabolic-syndrome-specific gut microbial biobank.</title>
        <authorList>
            <person name="Liu C."/>
        </authorList>
    </citation>
    <scope>NUCLEOTIDE SEQUENCE [LARGE SCALE GENOMIC DNA]</scope>
    <source>
        <strain evidence="2 3">0.1xD8-82</strain>
    </source>
</reference>
<dbReference type="OrthoDB" id="9799415at2"/>
<evidence type="ECO:0000256" key="1">
    <source>
        <dbReference type="SAM" id="Coils"/>
    </source>
</evidence>
<accession>A0A3A9AJ06</accession>
<keyword evidence="3" id="KW-1185">Reference proteome</keyword>
<dbReference type="EMBL" id="RAYQ01000010">
    <property type="protein sequence ID" value="RKI91288.1"/>
    <property type="molecule type" value="Genomic_DNA"/>
</dbReference>
<organism evidence="2 3">
    <name type="scientific">Parablautia intestinalis</name>
    <dbReference type="NCBI Taxonomy" id="2320100"/>
    <lineage>
        <taxon>Bacteria</taxon>
        <taxon>Bacillati</taxon>
        <taxon>Bacillota</taxon>
        <taxon>Clostridia</taxon>
        <taxon>Lachnospirales</taxon>
        <taxon>Lachnospiraceae</taxon>
        <taxon>Parablautia</taxon>
    </lineage>
</organism>